<feature type="transmembrane region" description="Helical" evidence="1">
    <location>
        <begin position="21"/>
        <end position="39"/>
    </location>
</feature>
<organism evidence="2 3">
    <name type="scientific">Zootermopsis nevadensis</name>
    <name type="common">Dampwood termite</name>
    <dbReference type="NCBI Taxonomy" id="136037"/>
    <lineage>
        <taxon>Eukaryota</taxon>
        <taxon>Metazoa</taxon>
        <taxon>Ecdysozoa</taxon>
        <taxon>Arthropoda</taxon>
        <taxon>Hexapoda</taxon>
        <taxon>Insecta</taxon>
        <taxon>Pterygota</taxon>
        <taxon>Neoptera</taxon>
        <taxon>Polyneoptera</taxon>
        <taxon>Dictyoptera</taxon>
        <taxon>Blattodea</taxon>
        <taxon>Blattoidea</taxon>
        <taxon>Termitoidae</taxon>
        <taxon>Termopsidae</taxon>
        <taxon>Zootermopsis</taxon>
    </lineage>
</organism>
<keyword evidence="1" id="KW-1133">Transmembrane helix</keyword>
<keyword evidence="1" id="KW-0472">Membrane</keyword>
<evidence type="ECO:0000313" key="2">
    <source>
        <dbReference type="EMBL" id="KDR12231.1"/>
    </source>
</evidence>
<keyword evidence="1" id="KW-0812">Transmembrane</keyword>
<evidence type="ECO:0000256" key="1">
    <source>
        <dbReference type="SAM" id="Phobius"/>
    </source>
</evidence>
<evidence type="ECO:0000313" key="3">
    <source>
        <dbReference type="Proteomes" id="UP000027135"/>
    </source>
</evidence>
<sequence>MIHQSRKFATTHSSFQTSPRWFSIVIAALLPVSIISSLPTHPGKVQHGRHSKLNLERRTLLIILEFSGSSLLFTYFLQRAAQRDSHRLWLRRPQIKFPLLSLTQFL</sequence>
<gene>
    <name evidence="2" type="ORF">L798_13838</name>
</gene>
<feature type="transmembrane region" description="Helical" evidence="1">
    <location>
        <begin position="59"/>
        <end position="77"/>
    </location>
</feature>
<accession>A0A067QTM0</accession>
<proteinExistence type="predicted"/>
<dbReference type="EMBL" id="KK853035">
    <property type="protein sequence ID" value="KDR12231.1"/>
    <property type="molecule type" value="Genomic_DNA"/>
</dbReference>
<keyword evidence="3" id="KW-1185">Reference proteome</keyword>
<reference evidence="2 3" key="1">
    <citation type="journal article" date="2014" name="Nat. Commun.">
        <title>Molecular traces of alternative social organization in a termite genome.</title>
        <authorList>
            <person name="Terrapon N."/>
            <person name="Li C."/>
            <person name="Robertson H.M."/>
            <person name="Ji L."/>
            <person name="Meng X."/>
            <person name="Booth W."/>
            <person name="Chen Z."/>
            <person name="Childers C.P."/>
            <person name="Glastad K.M."/>
            <person name="Gokhale K."/>
            <person name="Gowin J."/>
            <person name="Gronenberg W."/>
            <person name="Hermansen R.A."/>
            <person name="Hu H."/>
            <person name="Hunt B.G."/>
            <person name="Huylmans A.K."/>
            <person name="Khalil S.M."/>
            <person name="Mitchell R.D."/>
            <person name="Munoz-Torres M.C."/>
            <person name="Mustard J.A."/>
            <person name="Pan H."/>
            <person name="Reese J.T."/>
            <person name="Scharf M.E."/>
            <person name="Sun F."/>
            <person name="Vogel H."/>
            <person name="Xiao J."/>
            <person name="Yang W."/>
            <person name="Yang Z."/>
            <person name="Yang Z."/>
            <person name="Zhou J."/>
            <person name="Zhu J."/>
            <person name="Brent C.S."/>
            <person name="Elsik C.G."/>
            <person name="Goodisman M.A."/>
            <person name="Liberles D.A."/>
            <person name="Roe R.M."/>
            <person name="Vargo E.L."/>
            <person name="Vilcinskas A."/>
            <person name="Wang J."/>
            <person name="Bornberg-Bauer E."/>
            <person name="Korb J."/>
            <person name="Zhang G."/>
            <person name="Liebig J."/>
        </authorList>
    </citation>
    <scope>NUCLEOTIDE SEQUENCE [LARGE SCALE GENOMIC DNA]</scope>
    <source>
        <tissue evidence="2">Whole organism</tissue>
    </source>
</reference>
<dbReference type="InParanoid" id="A0A067QTM0"/>
<protein>
    <submittedName>
        <fullName evidence="2">Uncharacterized protein</fullName>
    </submittedName>
</protein>
<dbReference type="AlphaFoldDB" id="A0A067QTM0"/>
<dbReference type="Proteomes" id="UP000027135">
    <property type="component" value="Unassembled WGS sequence"/>
</dbReference>
<name>A0A067QTM0_ZOONE</name>